<feature type="binding site" evidence="5">
    <location>
        <position position="126"/>
    </location>
    <ligand>
        <name>(2E)-4-hydroxy-3-methylbut-2-enyl diphosphate</name>
        <dbReference type="ChEBI" id="CHEBI:128753"/>
    </ligand>
</feature>
<dbReference type="HAMAP" id="MF_00191">
    <property type="entry name" value="IspH"/>
    <property type="match status" value="1"/>
</dbReference>
<feature type="binding site" evidence="5">
    <location>
        <position position="126"/>
    </location>
    <ligand>
        <name>dimethylallyl diphosphate</name>
        <dbReference type="ChEBI" id="CHEBI:57623"/>
    </ligand>
</feature>
<evidence type="ECO:0000313" key="6">
    <source>
        <dbReference type="EMBL" id="MBB5225784.1"/>
    </source>
</evidence>
<keyword evidence="2 5" id="KW-0479">Metal-binding</keyword>
<feature type="binding site" evidence="5">
    <location>
        <position position="239"/>
    </location>
    <ligand>
        <name>isopentenyl diphosphate</name>
        <dbReference type="ChEBI" id="CHEBI:128769"/>
    </ligand>
</feature>
<comment type="cofactor">
    <cofactor evidence="5">
        <name>[4Fe-4S] cluster</name>
        <dbReference type="ChEBI" id="CHEBI:49883"/>
    </cofactor>
    <text evidence="5">Binds 1 [4Fe-4S] cluster per subunit.</text>
</comment>
<feature type="binding site" evidence="5">
    <location>
        <position position="41"/>
    </location>
    <ligand>
        <name>(2E)-4-hydroxy-3-methylbut-2-enyl diphosphate</name>
        <dbReference type="ChEBI" id="CHEBI:128753"/>
    </ligand>
</feature>
<keyword evidence="7" id="KW-1185">Reference proteome</keyword>
<dbReference type="GO" id="GO:0016114">
    <property type="term" value="P:terpenoid biosynthetic process"/>
    <property type="evidence" value="ECO:0007669"/>
    <property type="project" value="UniProtKB-UniRule"/>
</dbReference>
<feature type="binding site" evidence="5">
    <location>
        <position position="241"/>
    </location>
    <ligand>
        <name>dimethylallyl diphosphate</name>
        <dbReference type="ChEBI" id="CHEBI:57623"/>
    </ligand>
</feature>
<feature type="binding site" evidence="5">
    <location>
        <position position="241"/>
    </location>
    <ligand>
        <name>(2E)-4-hydroxy-3-methylbut-2-enyl diphosphate</name>
        <dbReference type="ChEBI" id="CHEBI:128753"/>
    </ligand>
</feature>
<feature type="binding site" evidence="5">
    <location>
        <position position="183"/>
    </location>
    <ligand>
        <name>(2E)-4-hydroxy-3-methylbut-2-enyl diphosphate</name>
        <dbReference type="ChEBI" id="CHEBI:128753"/>
    </ligand>
</feature>
<feature type="binding site" evidence="5">
    <location>
        <position position="98"/>
    </location>
    <ligand>
        <name>[4Fe-4S] cluster</name>
        <dbReference type="ChEBI" id="CHEBI:49883"/>
    </ligand>
</feature>
<dbReference type="UniPathway" id="UPA00056">
    <property type="reaction ID" value="UER00097"/>
</dbReference>
<comment type="caution">
    <text evidence="5">Lacks conserved residue(s) required for the propagation of feature annotation.</text>
</comment>
<dbReference type="GO" id="GO:0051745">
    <property type="term" value="F:4-hydroxy-3-methylbut-2-enyl diphosphate reductase activity"/>
    <property type="evidence" value="ECO:0007669"/>
    <property type="project" value="UniProtKB-UniRule"/>
</dbReference>
<dbReference type="NCBIfam" id="TIGR00216">
    <property type="entry name" value="ispH_lytB"/>
    <property type="match status" value="1"/>
</dbReference>
<gene>
    <name evidence="5" type="primary">ispH</name>
    <name evidence="6" type="ORF">HNP76_001141</name>
</gene>
<comment type="similarity">
    <text evidence="5">Belongs to the IspH family.</text>
</comment>
<dbReference type="GO" id="GO:0051539">
    <property type="term" value="F:4 iron, 4 sulfur cluster binding"/>
    <property type="evidence" value="ECO:0007669"/>
    <property type="project" value="UniProtKB-UniRule"/>
</dbReference>
<feature type="binding site" evidence="5">
    <location>
        <position position="282"/>
    </location>
    <ligand>
        <name>isopentenyl diphosphate</name>
        <dbReference type="ChEBI" id="CHEBI:128769"/>
    </ligand>
</feature>
<dbReference type="PANTHER" id="PTHR30426:SF0">
    <property type="entry name" value="4-HYDROXY-3-METHYLBUT-2-ENYL DIPHOSPHATE REDUCTASE"/>
    <property type="match status" value="1"/>
</dbReference>
<comment type="caution">
    <text evidence="6">The sequence shown here is derived from an EMBL/GenBank/DDBJ whole genome shotgun (WGS) entry which is preliminary data.</text>
</comment>
<feature type="binding site" evidence="5">
    <location>
        <position position="76"/>
    </location>
    <ligand>
        <name>dimethylallyl diphosphate</name>
        <dbReference type="ChEBI" id="CHEBI:57623"/>
    </ligand>
</feature>
<dbReference type="CDD" id="cd13944">
    <property type="entry name" value="lytB_ispH"/>
    <property type="match status" value="1"/>
</dbReference>
<keyword evidence="4 5" id="KW-0411">Iron-sulfur</keyword>
<keyword evidence="3 5" id="KW-0408">Iron</keyword>
<evidence type="ECO:0000256" key="1">
    <source>
        <dbReference type="ARBA" id="ARBA00022485"/>
    </source>
</evidence>
<feature type="binding site" evidence="5">
    <location>
        <position position="126"/>
    </location>
    <ligand>
        <name>isopentenyl diphosphate</name>
        <dbReference type="ChEBI" id="CHEBI:128769"/>
    </ligand>
</feature>
<comment type="function">
    <text evidence="5">Catalyzes the conversion of 1-hydroxy-2-methyl-2-(E)-butenyl 4-diphosphate (HMBPP) into a mixture of isopentenyl diphosphate (IPP) and dimethylallyl diphosphate (DMAPP). Acts in the terminal step of the DOXP/MEP pathway for isoprenoid precursor biosynthesis.</text>
</comment>
<evidence type="ECO:0000313" key="7">
    <source>
        <dbReference type="Proteomes" id="UP000518887"/>
    </source>
</evidence>
<feature type="binding site" evidence="5">
    <location>
        <position position="282"/>
    </location>
    <ligand>
        <name>dimethylallyl diphosphate</name>
        <dbReference type="ChEBI" id="CHEBI:57623"/>
    </ligand>
</feature>
<feature type="binding site" evidence="5">
    <location>
        <position position="41"/>
    </location>
    <ligand>
        <name>dimethylallyl diphosphate</name>
        <dbReference type="ChEBI" id="CHEBI:57623"/>
    </ligand>
</feature>
<dbReference type="AlphaFoldDB" id="A0A7W8LLU2"/>
<evidence type="ECO:0000256" key="2">
    <source>
        <dbReference type="ARBA" id="ARBA00022723"/>
    </source>
</evidence>
<dbReference type="Pfam" id="PF02401">
    <property type="entry name" value="LYTB"/>
    <property type="match status" value="1"/>
</dbReference>
<accession>A0A7W8LLU2</accession>
<dbReference type="GO" id="GO:0019288">
    <property type="term" value="P:isopentenyl diphosphate biosynthetic process, methylerythritol 4-phosphate pathway"/>
    <property type="evidence" value="ECO:0007669"/>
    <property type="project" value="UniProtKB-UniRule"/>
</dbReference>
<feature type="binding site" evidence="5">
    <location>
        <position position="76"/>
    </location>
    <ligand>
        <name>(2E)-4-hydroxy-3-methylbut-2-enyl diphosphate</name>
        <dbReference type="ChEBI" id="CHEBI:128753"/>
    </ligand>
</feature>
<dbReference type="InterPro" id="IPR003451">
    <property type="entry name" value="LytB/IspH"/>
</dbReference>
<feature type="binding site" evidence="5">
    <location>
        <position position="282"/>
    </location>
    <ligand>
        <name>(2E)-4-hydroxy-3-methylbut-2-enyl diphosphate</name>
        <dbReference type="ChEBI" id="CHEBI:128753"/>
    </ligand>
</feature>
<dbReference type="PANTHER" id="PTHR30426">
    <property type="entry name" value="4-HYDROXY-3-METHYLBUT-2-ENYL DIPHOSPHATE REDUCTASE"/>
    <property type="match status" value="1"/>
</dbReference>
<name>A0A7W8LLU2_9SPIR</name>
<sequence>MKVLRAKILGFCAGVRRAVVTAEKALDENKGQVYTLGPLIHNPVALNKLAERNLKILVESKIPLLESGDTVIIRAHGVPPETEEAIRERGVNVVNATCPLVTKSQERAAEYASKGYVIFFAGDKNHGEVVGIEGYARKGAKNAGKELNFVLIKDVDELKSSINMLSSQKKLASDSNIVLLSQTTFSIKMFDQLQKELKNSFPKVEVISSICPATHERQDSLVELCEKVDGVVVIGGKNSANTNRLFATAQKLCKKAVLIETPQEIPREFFELESVGITAGASTPDDTISAVERKLKAE</sequence>
<comment type="catalytic activity">
    <reaction evidence="5">
        <text>isopentenyl diphosphate + 2 oxidized [2Fe-2S]-[ferredoxin] + H2O = (2E)-4-hydroxy-3-methylbut-2-enyl diphosphate + 2 reduced [2Fe-2S]-[ferredoxin] + 2 H(+)</text>
        <dbReference type="Rhea" id="RHEA:24488"/>
        <dbReference type="Rhea" id="RHEA-COMP:10000"/>
        <dbReference type="Rhea" id="RHEA-COMP:10001"/>
        <dbReference type="ChEBI" id="CHEBI:15377"/>
        <dbReference type="ChEBI" id="CHEBI:15378"/>
        <dbReference type="ChEBI" id="CHEBI:33737"/>
        <dbReference type="ChEBI" id="CHEBI:33738"/>
        <dbReference type="ChEBI" id="CHEBI:128753"/>
        <dbReference type="ChEBI" id="CHEBI:128769"/>
        <dbReference type="EC" id="1.17.7.4"/>
    </reaction>
</comment>
<organism evidence="6 7">
    <name type="scientific">Treponema ruminis</name>
    <dbReference type="NCBI Taxonomy" id="744515"/>
    <lineage>
        <taxon>Bacteria</taxon>
        <taxon>Pseudomonadati</taxon>
        <taxon>Spirochaetota</taxon>
        <taxon>Spirochaetia</taxon>
        <taxon>Spirochaetales</taxon>
        <taxon>Treponemataceae</taxon>
        <taxon>Treponema</taxon>
    </lineage>
</organism>
<feature type="binding site" evidence="5">
    <location>
        <position position="76"/>
    </location>
    <ligand>
        <name>isopentenyl diphosphate</name>
        <dbReference type="ChEBI" id="CHEBI:128769"/>
    </ligand>
</feature>
<proteinExistence type="inferred from homology"/>
<evidence type="ECO:0000256" key="5">
    <source>
        <dbReference type="HAMAP-Rule" id="MF_00191"/>
    </source>
</evidence>
<comment type="catalytic activity">
    <reaction evidence="5">
        <text>dimethylallyl diphosphate + 2 oxidized [2Fe-2S]-[ferredoxin] + H2O = (2E)-4-hydroxy-3-methylbut-2-enyl diphosphate + 2 reduced [2Fe-2S]-[ferredoxin] + 2 H(+)</text>
        <dbReference type="Rhea" id="RHEA:24825"/>
        <dbReference type="Rhea" id="RHEA-COMP:10000"/>
        <dbReference type="Rhea" id="RHEA-COMP:10001"/>
        <dbReference type="ChEBI" id="CHEBI:15377"/>
        <dbReference type="ChEBI" id="CHEBI:15378"/>
        <dbReference type="ChEBI" id="CHEBI:33737"/>
        <dbReference type="ChEBI" id="CHEBI:33738"/>
        <dbReference type="ChEBI" id="CHEBI:57623"/>
        <dbReference type="ChEBI" id="CHEBI:128753"/>
        <dbReference type="EC" id="1.17.7.4"/>
    </reaction>
</comment>
<dbReference type="Proteomes" id="UP000518887">
    <property type="component" value="Unassembled WGS sequence"/>
</dbReference>
<comment type="pathway">
    <text evidence="5">Isoprenoid biosynthesis; dimethylallyl diphosphate biosynthesis; dimethylallyl diphosphate from (2E)-4-hydroxy-3-methylbutenyl diphosphate: step 1/1.</text>
</comment>
<dbReference type="GO" id="GO:0050992">
    <property type="term" value="P:dimethylallyl diphosphate biosynthetic process"/>
    <property type="evidence" value="ECO:0007669"/>
    <property type="project" value="UniProtKB-UniRule"/>
</dbReference>
<dbReference type="EC" id="1.17.7.4" evidence="5"/>
<feature type="active site" description="Proton donor" evidence="5">
    <location>
        <position position="128"/>
    </location>
</feature>
<dbReference type="GO" id="GO:0046872">
    <property type="term" value="F:metal ion binding"/>
    <property type="evidence" value="ECO:0007669"/>
    <property type="project" value="UniProtKB-KW"/>
</dbReference>
<feature type="binding site" evidence="5">
    <location>
        <position position="12"/>
    </location>
    <ligand>
        <name>[4Fe-4S] cluster</name>
        <dbReference type="ChEBI" id="CHEBI:49883"/>
    </ligand>
</feature>
<keyword evidence="5 6" id="KW-0560">Oxidoreductase</keyword>
<feature type="binding site" evidence="5">
    <location>
        <position position="239"/>
    </location>
    <ligand>
        <name>dimethylallyl diphosphate</name>
        <dbReference type="ChEBI" id="CHEBI:57623"/>
    </ligand>
</feature>
<dbReference type="UniPathway" id="UPA00059">
    <property type="reaction ID" value="UER00105"/>
</dbReference>
<feature type="binding site" evidence="5">
    <location>
        <position position="239"/>
    </location>
    <ligand>
        <name>(2E)-4-hydroxy-3-methylbut-2-enyl diphosphate</name>
        <dbReference type="ChEBI" id="CHEBI:128753"/>
    </ligand>
</feature>
<dbReference type="Gene3D" id="3.40.1010.20">
    <property type="entry name" value="4-hydroxy-3-methylbut-2-enyl diphosphate reductase, catalytic domain"/>
    <property type="match status" value="2"/>
</dbReference>
<keyword evidence="5" id="KW-0414">Isoprene biosynthesis</keyword>
<dbReference type="Gene3D" id="3.40.50.11270">
    <property type="match status" value="1"/>
</dbReference>
<protein>
    <recommendedName>
        <fullName evidence="5">4-hydroxy-3-methylbut-2-enyl diphosphate reductase</fullName>
        <shortName evidence="5">HMBPP reductase</shortName>
        <ecNumber evidence="5">1.17.7.4</ecNumber>
    </recommendedName>
</protein>
<feature type="binding site" evidence="5">
    <location>
        <position position="241"/>
    </location>
    <ligand>
        <name>isopentenyl diphosphate</name>
        <dbReference type="ChEBI" id="CHEBI:128769"/>
    </ligand>
</feature>
<reference evidence="6 7" key="1">
    <citation type="submission" date="2020-08" db="EMBL/GenBank/DDBJ databases">
        <title>Genomic Encyclopedia of Type Strains, Phase IV (KMG-IV): sequencing the most valuable type-strain genomes for metagenomic binning, comparative biology and taxonomic classification.</title>
        <authorList>
            <person name="Goeker M."/>
        </authorList>
    </citation>
    <scope>NUCLEOTIDE SEQUENCE [LARGE SCALE GENOMIC DNA]</scope>
    <source>
        <strain evidence="6 7">DSM 103462</strain>
    </source>
</reference>
<dbReference type="EMBL" id="JACHFQ010000003">
    <property type="protein sequence ID" value="MBB5225784.1"/>
    <property type="molecule type" value="Genomic_DNA"/>
</dbReference>
<dbReference type="RefSeq" id="WP_184658396.1">
    <property type="nucleotide sequence ID" value="NZ_CP031518.1"/>
</dbReference>
<evidence type="ECO:0000256" key="4">
    <source>
        <dbReference type="ARBA" id="ARBA00023014"/>
    </source>
</evidence>
<feature type="binding site" evidence="5">
    <location>
        <position position="41"/>
    </location>
    <ligand>
        <name>isopentenyl diphosphate</name>
        <dbReference type="ChEBI" id="CHEBI:128769"/>
    </ligand>
</feature>
<keyword evidence="1 5" id="KW-0004">4Fe-4S</keyword>
<comment type="pathway">
    <text evidence="5">Isoprenoid biosynthesis; isopentenyl diphosphate biosynthesis via DXP pathway; isopentenyl diphosphate from 1-deoxy-D-xylulose 5-phosphate: step 6/6.</text>
</comment>
<feature type="binding site" evidence="5">
    <location>
        <position position="211"/>
    </location>
    <ligand>
        <name>[4Fe-4S] cluster</name>
        <dbReference type="ChEBI" id="CHEBI:49883"/>
    </ligand>
</feature>
<evidence type="ECO:0000256" key="3">
    <source>
        <dbReference type="ARBA" id="ARBA00023004"/>
    </source>
</evidence>